<dbReference type="PANTHER" id="PTHR40034:SF1">
    <property type="entry name" value="BSL5891 PROTEIN"/>
    <property type="match status" value="1"/>
</dbReference>
<dbReference type="EMBL" id="RRCT01000028">
    <property type="protein sequence ID" value="RQW72306.1"/>
    <property type="molecule type" value="Genomic_DNA"/>
</dbReference>
<comment type="caution">
    <text evidence="2">The sequence shown here is derived from an EMBL/GenBank/DDBJ whole genome shotgun (WGS) entry which is preliminary data.</text>
</comment>
<dbReference type="AlphaFoldDB" id="A0A3N9ULD0"/>
<name>A0A3N9ULD0_9BACI</name>
<keyword evidence="1" id="KW-0472">Membrane</keyword>
<evidence type="ECO:0000313" key="3">
    <source>
        <dbReference type="Proteomes" id="UP000274033"/>
    </source>
</evidence>
<dbReference type="OrthoDB" id="3628949at2"/>
<evidence type="ECO:0000256" key="1">
    <source>
        <dbReference type="SAM" id="Phobius"/>
    </source>
</evidence>
<evidence type="ECO:0000313" key="2">
    <source>
        <dbReference type="EMBL" id="RQW72306.1"/>
    </source>
</evidence>
<dbReference type="Proteomes" id="UP000274033">
    <property type="component" value="Unassembled WGS sequence"/>
</dbReference>
<dbReference type="PANTHER" id="PTHR40034">
    <property type="entry name" value="BSL5891 PROTEIN"/>
    <property type="match status" value="1"/>
</dbReference>
<dbReference type="InterPro" id="IPR021741">
    <property type="entry name" value="DUF3311"/>
</dbReference>
<reference evidence="2 3" key="1">
    <citation type="journal article" date="2013" name="J. Microbiol.">
        <title>Lysinibacillus chungkukjangi sp. nov., isolated from Chungkukjang, Korean fermented soybean food.</title>
        <authorList>
            <person name="Kim S.J."/>
            <person name="Jang Y.H."/>
            <person name="Hamada M."/>
            <person name="Ahn J.H."/>
            <person name="Weon H.Y."/>
            <person name="Suzuki K."/>
            <person name="Whang K.S."/>
            <person name="Kwon S.W."/>
        </authorList>
    </citation>
    <scope>NUCLEOTIDE SEQUENCE [LARGE SCALE GENOMIC DNA]</scope>
    <source>
        <strain evidence="2 3">MCCC 1A12701</strain>
    </source>
</reference>
<sequence length="65" mass="7619">MKYIKLLLIIPFIGMILCLPLANRIEPYVFGLPFLLFWIVLWMILSSVIMTIIYKFDPDNKEGEA</sequence>
<proteinExistence type="predicted"/>
<keyword evidence="1" id="KW-1133">Transmembrane helix</keyword>
<keyword evidence="3" id="KW-1185">Reference proteome</keyword>
<keyword evidence="1" id="KW-0812">Transmembrane</keyword>
<gene>
    <name evidence="2" type="ORF">EBB45_18310</name>
</gene>
<accession>A0A3N9ULD0</accession>
<dbReference type="RefSeq" id="WP_124766789.1">
    <property type="nucleotide sequence ID" value="NZ_JAFBDY010000029.1"/>
</dbReference>
<organism evidence="2 3">
    <name type="scientific">Lysinibacillus composti</name>
    <dbReference type="NCBI Taxonomy" id="720633"/>
    <lineage>
        <taxon>Bacteria</taxon>
        <taxon>Bacillati</taxon>
        <taxon>Bacillota</taxon>
        <taxon>Bacilli</taxon>
        <taxon>Bacillales</taxon>
        <taxon>Bacillaceae</taxon>
        <taxon>Lysinibacillus</taxon>
    </lineage>
</organism>
<feature type="transmembrane region" description="Helical" evidence="1">
    <location>
        <begin position="34"/>
        <end position="54"/>
    </location>
</feature>
<protein>
    <submittedName>
        <fullName evidence="2">DUF3311 domain-containing protein</fullName>
    </submittedName>
</protein>
<dbReference type="Pfam" id="PF11755">
    <property type="entry name" value="DUF3311"/>
    <property type="match status" value="1"/>
</dbReference>